<dbReference type="Gene3D" id="3.40.50.300">
    <property type="entry name" value="P-loop containing nucleotide triphosphate hydrolases"/>
    <property type="match status" value="1"/>
</dbReference>
<evidence type="ECO:0000256" key="1">
    <source>
        <dbReference type="ARBA" id="ARBA00022741"/>
    </source>
</evidence>
<keyword evidence="6" id="KW-1185">Reference proteome</keyword>
<dbReference type="InterPro" id="IPR023179">
    <property type="entry name" value="GTP-bd_ortho_bundle_sf"/>
</dbReference>
<dbReference type="InterPro" id="IPR016478">
    <property type="entry name" value="GTPase_MTG1"/>
</dbReference>
<evidence type="ECO:0000313" key="6">
    <source>
        <dbReference type="Proteomes" id="UP000185093"/>
    </source>
</evidence>
<keyword evidence="3" id="KW-0963">Cytoplasm</keyword>
<comment type="similarity">
    <text evidence="3">Belongs to the TRAFAC class YlqF/YawG GTPase family. MTG1 subfamily.</text>
</comment>
<name>A0ABY1JCJ9_9BACT</name>
<dbReference type="PROSITE" id="PS51721">
    <property type="entry name" value="G_CP"/>
    <property type="match status" value="1"/>
</dbReference>
<dbReference type="PRINTS" id="PR00326">
    <property type="entry name" value="GTP1OBG"/>
</dbReference>
<gene>
    <name evidence="5" type="ORF">SAMN05444368_0864</name>
</gene>
<reference evidence="5 6" key="1">
    <citation type="submission" date="2016-11" db="EMBL/GenBank/DDBJ databases">
        <authorList>
            <person name="Varghese N."/>
            <person name="Submissions S."/>
        </authorList>
    </citation>
    <scope>NUCLEOTIDE SEQUENCE [LARGE SCALE GENOMIC DNA]</scope>
    <source>
        <strain evidence="5 6">DSM 20664</strain>
    </source>
</reference>
<evidence type="ECO:0000256" key="2">
    <source>
        <dbReference type="ARBA" id="ARBA00023134"/>
    </source>
</evidence>
<dbReference type="Proteomes" id="UP000185093">
    <property type="component" value="Unassembled WGS sequence"/>
</dbReference>
<dbReference type="InterPro" id="IPR027417">
    <property type="entry name" value="P-loop_NTPase"/>
</dbReference>
<evidence type="ECO:0000313" key="5">
    <source>
        <dbReference type="EMBL" id="SIN66140.1"/>
    </source>
</evidence>
<dbReference type="Gene3D" id="1.10.1580.10">
    <property type="match status" value="1"/>
</dbReference>
<comment type="subcellular location">
    <subcellularLocation>
        <location evidence="3">Cytoplasm</location>
    </subcellularLocation>
</comment>
<dbReference type="PIRSF" id="PIRSF006230">
    <property type="entry name" value="MG442"/>
    <property type="match status" value="1"/>
</dbReference>
<dbReference type="PANTHER" id="PTHR45782">
    <property type="entry name" value="MITOCHONDRIAL RIBOSOME-ASSOCIATED GTPASE 1"/>
    <property type="match status" value="1"/>
</dbReference>
<comment type="caution">
    <text evidence="5">The sequence shown here is derived from an EMBL/GenBank/DDBJ whole genome shotgun (WGS) entry which is preliminary data.</text>
</comment>
<dbReference type="PANTHER" id="PTHR45782:SF4">
    <property type="entry name" value="MITOCHONDRIAL RIBOSOME-ASSOCIATED GTPASE 1"/>
    <property type="match status" value="1"/>
</dbReference>
<keyword evidence="2 3" id="KW-0342">GTP-binding</keyword>
<evidence type="ECO:0000256" key="3">
    <source>
        <dbReference type="PIRNR" id="PIRNR006230"/>
    </source>
</evidence>
<dbReference type="InterPro" id="IPR006073">
    <property type="entry name" value="GTP-bd"/>
</dbReference>
<accession>A0ABY1JCJ9</accession>
<dbReference type="EMBL" id="FSQZ01000001">
    <property type="protein sequence ID" value="SIN66140.1"/>
    <property type="molecule type" value="Genomic_DNA"/>
</dbReference>
<proteinExistence type="inferred from homology"/>
<dbReference type="Pfam" id="PF01926">
    <property type="entry name" value="MMR_HSR1"/>
    <property type="match status" value="1"/>
</dbReference>
<organism evidence="5 6">
    <name type="scientific">Acetomicrobium flavidum</name>
    <dbReference type="NCBI Taxonomy" id="49896"/>
    <lineage>
        <taxon>Bacteria</taxon>
        <taxon>Thermotogati</taxon>
        <taxon>Synergistota</taxon>
        <taxon>Synergistia</taxon>
        <taxon>Synergistales</taxon>
        <taxon>Acetomicrobiaceae</taxon>
        <taxon>Acetomicrobium</taxon>
    </lineage>
</organism>
<keyword evidence="1 3" id="KW-0547">Nucleotide-binding</keyword>
<dbReference type="CDD" id="cd01856">
    <property type="entry name" value="YlqF"/>
    <property type="match status" value="1"/>
</dbReference>
<dbReference type="SUPFAM" id="SSF52540">
    <property type="entry name" value="P-loop containing nucleoside triphosphate hydrolases"/>
    <property type="match status" value="1"/>
</dbReference>
<comment type="function">
    <text evidence="3">Required for a late step of 50S ribosomal subunit assembly. Has GTPase activity.</text>
</comment>
<evidence type="ECO:0000259" key="4">
    <source>
        <dbReference type="PROSITE" id="PS51721"/>
    </source>
</evidence>
<feature type="domain" description="CP-type G" evidence="4">
    <location>
        <begin position="13"/>
        <end position="170"/>
    </location>
</feature>
<sequence>MMPRTVWYPGHMEKGKKRLKELASQVDVFVEVRDARAPRSSSSPLIHDLAKLKPVCVVLSKKDLAEDDKTKLWIEELSSCGMPAFAANLRSGIPGGLRGKLFGLSGHKPKWRELRVAIVGIPNVGKSMLLNALLGKRASKVGGIPGITKGVSWYRANGLLLLDSPGILDPKADRQTNMILAWLGCLRVDVIGDYETLSMQLFEFLRSLGLMPRLLERLSIAADEEVKAEECLAALARRIGALLPGGKADFERAGRFLLESFATGKLGPFTLELPQG</sequence>
<protein>
    <recommendedName>
        <fullName evidence="3">Ribosome biogenesis GTPase A</fullName>
    </recommendedName>
</protein>
<dbReference type="InterPro" id="IPR030378">
    <property type="entry name" value="G_CP_dom"/>
</dbReference>